<dbReference type="RefSeq" id="WP_114725703.1">
    <property type="nucleotide sequence ID" value="NZ_BJMI01000010.1"/>
</dbReference>
<keyword evidence="4 10" id="KW-0812">Transmembrane</keyword>
<dbReference type="InterPro" id="IPR006153">
    <property type="entry name" value="Cation/H_exchanger_TM"/>
</dbReference>
<keyword evidence="2 10" id="KW-0813">Transport</keyword>
<gene>
    <name evidence="13" type="ORF">C7453_101531</name>
    <name evidence="12" type="ORF">HLH32_02630</name>
</gene>
<dbReference type="Pfam" id="PF00999">
    <property type="entry name" value="Na_H_Exchanger"/>
    <property type="match status" value="1"/>
</dbReference>
<dbReference type="EMBL" id="JABEQI010000001">
    <property type="protein sequence ID" value="MBB2185295.1"/>
    <property type="molecule type" value="Genomic_DNA"/>
</dbReference>
<dbReference type="EMBL" id="QQAW01000001">
    <property type="protein sequence ID" value="RDI40732.1"/>
    <property type="molecule type" value="Genomic_DNA"/>
</dbReference>
<evidence type="ECO:0000313" key="13">
    <source>
        <dbReference type="EMBL" id="RDI40732.1"/>
    </source>
</evidence>
<dbReference type="PANTHER" id="PTHR10110:SF86">
    <property type="entry name" value="SODIUM_HYDROGEN EXCHANGER 7"/>
    <property type="match status" value="1"/>
</dbReference>
<feature type="transmembrane region" description="Helical" evidence="10">
    <location>
        <begin position="306"/>
        <end position="330"/>
    </location>
</feature>
<dbReference type="PANTHER" id="PTHR10110">
    <property type="entry name" value="SODIUM/HYDROGEN EXCHANGER"/>
    <property type="match status" value="1"/>
</dbReference>
<evidence type="ECO:0000313" key="15">
    <source>
        <dbReference type="Proteomes" id="UP000562982"/>
    </source>
</evidence>
<comment type="function">
    <text evidence="10">Na(+)/H(+) antiporter that extrudes sodium in exchange for external protons.</text>
</comment>
<comment type="caution">
    <text evidence="10">Lacks conserved residue(s) required for the propagation of feature annotation.</text>
</comment>
<keyword evidence="5 10" id="KW-1133">Transmembrane helix</keyword>
<evidence type="ECO:0000256" key="6">
    <source>
        <dbReference type="ARBA" id="ARBA00023053"/>
    </source>
</evidence>
<dbReference type="Proteomes" id="UP000562982">
    <property type="component" value="Unassembled WGS sequence"/>
</dbReference>
<dbReference type="InterPro" id="IPR004705">
    <property type="entry name" value="Cation/H_exchanger_CPA1_bac"/>
</dbReference>
<evidence type="ECO:0000256" key="1">
    <source>
        <dbReference type="ARBA" id="ARBA00004651"/>
    </source>
</evidence>
<evidence type="ECO:0000256" key="5">
    <source>
        <dbReference type="ARBA" id="ARBA00022989"/>
    </source>
</evidence>
<dbReference type="Gene3D" id="6.10.140.1330">
    <property type="match status" value="1"/>
</dbReference>
<keyword evidence="8 10" id="KW-0472">Membrane</keyword>
<evidence type="ECO:0000313" key="14">
    <source>
        <dbReference type="Proteomes" id="UP000254958"/>
    </source>
</evidence>
<evidence type="ECO:0000256" key="8">
    <source>
        <dbReference type="ARBA" id="ARBA00023136"/>
    </source>
</evidence>
<dbReference type="GO" id="GO:0015385">
    <property type="term" value="F:sodium:proton antiporter activity"/>
    <property type="evidence" value="ECO:0007669"/>
    <property type="project" value="InterPro"/>
</dbReference>
<evidence type="ECO:0000256" key="9">
    <source>
        <dbReference type="ARBA" id="ARBA00023201"/>
    </source>
</evidence>
<reference evidence="13 14" key="1">
    <citation type="submission" date="2018-07" db="EMBL/GenBank/DDBJ databases">
        <title>Genomic Encyclopedia of Type Strains, Phase IV (KMG-IV): sequencing the most valuable type-strain genomes for metagenomic binning, comparative biology and taxonomic classification.</title>
        <authorList>
            <person name="Goeker M."/>
        </authorList>
    </citation>
    <scope>NUCLEOTIDE SEQUENCE [LARGE SCALE GENOMIC DNA]</scope>
    <source>
        <strain evidence="13 14">DSM 5603</strain>
    </source>
</reference>
<evidence type="ECO:0000313" key="12">
    <source>
        <dbReference type="EMBL" id="MBB2185295.1"/>
    </source>
</evidence>
<feature type="domain" description="Cation/H+ exchanger transmembrane" evidence="11">
    <location>
        <begin position="14"/>
        <end position="404"/>
    </location>
</feature>
<feature type="transmembrane region" description="Helical" evidence="10">
    <location>
        <begin position="267"/>
        <end position="286"/>
    </location>
</feature>
<comment type="caution">
    <text evidence="13">The sequence shown here is derived from an EMBL/GenBank/DDBJ whole genome shotgun (WGS) entry which is preliminary data.</text>
</comment>
<protein>
    <submittedName>
        <fullName evidence="12">Na+/H+ antiporter</fullName>
    </submittedName>
    <submittedName>
        <fullName evidence="13">Sodium/proton antiporter (CPA1 family)</fullName>
    </submittedName>
</protein>
<proteinExistence type="inferred from homology"/>
<keyword evidence="3" id="KW-1003">Cell membrane</keyword>
<keyword evidence="7 10" id="KW-0406">Ion transport</keyword>
<dbReference type="GO" id="GO:0098719">
    <property type="term" value="P:sodium ion import across plasma membrane"/>
    <property type="evidence" value="ECO:0007669"/>
    <property type="project" value="TreeGrafter"/>
</dbReference>
<keyword evidence="9 10" id="KW-0739">Sodium transport</keyword>
<evidence type="ECO:0000259" key="11">
    <source>
        <dbReference type="Pfam" id="PF00999"/>
    </source>
</evidence>
<feature type="transmembrane region" description="Helical" evidence="10">
    <location>
        <begin position="86"/>
        <end position="105"/>
    </location>
</feature>
<keyword evidence="10" id="KW-0997">Cell inner membrane</keyword>
<dbReference type="AlphaFoldDB" id="A0A370GA67"/>
<dbReference type="GO" id="GO:0015386">
    <property type="term" value="F:potassium:proton antiporter activity"/>
    <property type="evidence" value="ECO:0007669"/>
    <property type="project" value="TreeGrafter"/>
</dbReference>
<reference evidence="12 15" key="2">
    <citation type="submission" date="2020-04" db="EMBL/GenBank/DDBJ databases">
        <title>Description of novel Gluconacetobacter.</title>
        <authorList>
            <person name="Sombolestani A."/>
        </authorList>
    </citation>
    <scope>NUCLEOTIDE SEQUENCE [LARGE SCALE GENOMIC DNA]</scope>
    <source>
        <strain evidence="12 15">LMG 1382</strain>
    </source>
</reference>
<evidence type="ECO:0000256" key="3">
    <source>
        <dbReference type="ARBA" id="ARBA00022475"/>
    </source>
</evidence>
<dbReference type="GO" id="GO:0051453">
    <property type="term" value="P:regulation of intracellular pH"/>
    <property type="evidence" value="ECO:0007669"/>
    <property type="project" value="TreeGrafter"/>
</dbReference>
<dbReference type="InterPro" id="IPR018422">
    <property type="entry name" value="Cation/H_exchanger_CPA1"/>
</dbReference>
<dbReference type="OrthoDB" id="9809206at2"/>
<dbReference type="NCBIfam" id="TIGR00831">
    <property type="entry name" value="a_cpa1"/>
    <property type="match status" value="1"/>
</dbReference>
<evidence type="ECO:0000256" key="4">
    <source>
        <dbReference type="ARBA" id="ARBA00022692"/>
    </source>
</evidence>
<sequence>MSDVARYEYFLFLLLVILALERLARRLALPPAAAFILGGTGLALLPGTPELTLDPDLVMVVFLPPLLMSSAWFTAWHEFRRNLRGILALAVGTTLFTTLAVGVAARLAVPSLPWAVCFTLGAIVSPPDAVAAEAAMERLSLPGRLTSLLLGESLLNDATGLVLFRFALAAALTGLFDPMAAVGAFCLVSVGGVAIGAVLGWGGLWLIRRLRDSDLVITATVLLAAASYIGADRLHVSGVLATVTTGLILGWNQHADFSASTRVRGLAFWKVMVFLLQSVLFILIGLSLRGVLHRLAGTTDLLHHLVIPIAAILGTMIVSRFVWLFGADAVRAVLRRWWPRHFAAPSLPETIIMGWSGMRGVVTLAAALSLPESLPGRDLALCCAFAAILVTVLLQGITLEPLVRALNVTDDDAATTQANENVAWVRMAEAQLRAVEQASRRPDGTERHPRLLEQYRYRLRVTRDYAHDMSAHRPEEIAHYEAVLAAIRAARAEILALYRQGQLHDHVLREMEQDLDMQEIAAEGRL</sequence>
<accession>A0A370GA67</accession>
<keyword evidence="6 10" id="KW-0915">Sodium</keyword>
<evidence type="ECO:0000256" key="7">
    <source>
        <dbReference type="ARBA" id="ARBA00023065"/>
    </source>
</evidence>
<feature type="transmembrane region" description="Helical" evidence="10">
    <location>
        <begin position="57"/>
        <end position="74"/>
    </location>
</feature>
<dbReference type="Proteomes" id="UP000254958">
    <property type="component" value="Unassembled WGS sequence"/>
</dbReference>
<evidence type="ECO:0000256" key="10">
    <source>
        <dbReference type="RuleBase" id="RU366002"/>
    </source>
</evidence>
<comment type="similarity">
    <text evidence="10">Belongs to the monovalent cation:proton antiporter 1 (CPA1) transporter (TC 2.A.36) family.</text>
</comment>
<keyword evidence="10" id="KW-0050">Antiport</keyword>
<evidence type="ECO:0000256" key="2">
    <source>
        <dbReference type="ARBA" id="ARBA00022448"/>
    </source>
</evidence>
<dbReference type="GO" id="GO:0005886">
    <property type="term" value="C:plasma membrane"/>
    <property type="evidence" value="ECO:0007669"/>
    <property type="project" value="UniProtKB-SubCell"/>
</dbReference>
<name>A0A370GA67_GLULI</name>
<feature type="transmembrane region" description="Helical" evidence="10">
    <location>
        <begin position="237"/>
        <end position="255"/>
    </location>
</feature>
<keyword evidence="14" id="KW-1185">Reference proteome</keyword>
<comment type="subcellular location">
    <subcellularLocation>
        <location evidence="10">Cell inner membrane</location>
        <topology evidence="10">Multi-pass membrane protein</topology>
    </subcellularLocation>
    <subcellularLocation>
        <location evidence="1">Cell membrane</location>
        <topology evidence="1">Multi-pass membrane protein</topology>
    </subcellularLocation>
</comment>
<feature type="transmembrane region" description="Helical" evidence="10">
    <location>
        <begin position="182"/>
        <end position="207"/>
    </location>
</feature>
<organism evidence="13 14">
    <name type="scientific">Gluconacetobacter liquefaciens</name>
    <name type="common">Acetobacter liquefaciens</name>
    <dbReference type="NCBI Taxonomy" id="89584"/>
    <lineage>
        <taxon>Bacteria</taxon>
        <taxon>Pseudomonadati</taxon>
        <taxon>Pseudomonadota</taxon>
        <taxon>Alphaproteobacteria</taxon>
        <taxon>Acetobacterales</taxon>
        <taxon>Acetobacteraceae</taxon>
        <taxon>Gluconacetobacter</taxon>
    </lineage>
</organism>